<dbReference type="AlphaFoldDB" id="A0A0A9U5A6"/>
<protein>
    <submittedName>
        <fullName evidence="1">Uncharacterized protein</fullName>
    </submittedName>
</protein>
<organism evidence="1">
    <name type="scientific">Arundo donax</name>
    <name type="common">Giant reed</name>
    <name type="synonym">Donax arundinaceus</name>
    <dbReference type="NCBI Taxonomy" id="35708"/>
    <lineage>
        <taxon>Eukaryota</taxon>
        <taxon>Viridiplantae</taxon>
        <taxon>Streptophyta</taxon>
        <taxon>Embryophyta</taxon>
        <taxon>Tracheophyta</taxon>
        <taxon>Spermatophyta</taxon>
        <taxon>Magnoliopsida</taxon>
        <taxon>Liliopsida</taxon>
        <taxon>Poales</taxon>
        <taxon>Poaceae</taxon>
        <taxon>PACMAD clade</taxon>
        <taxon>Arundinoideae</taxon>
        <taxon>Arundineae</taxon>
        <taxon>Arundo</taxon>
    </lineage>
</organism>
<sequence>MSSREGSGSGRGGEGESDAARRRTHRRPRAVGRPVVGQYRAGEPHPPRLAWWGPEKLREDGTPSVSCLIRLDSSTAECSSVPRYRGTTRAAGRPIQRDLSTAGCSSVPRSRRLLLSFHPRLPWVAGSADA</sequence>
<name>A0A0A9U5A6_ARUDO</name>
<accession>A0A0A9U5A6</accession>
<proteinExistence type="predicted"/>
<reference evidence="1" key="2">
    <citation type="journal article" date="2015" name="Data Brief">
        <title>Shoot transcriptome of the giant reed, Arundo donax.</title>
        <authorList>
            <person name="Barrero R.A."/>
            <person name="Guerrero F.D."/>
            <person name="Moolhuijzen P."/>
            <person name="Goolsby J.A."/>
            <person name="Tidwell J."/>
            <person name="Bellgard S.E."/>
            <person name="Bellgard M.I."/>
        </authorList>
    </citation>
    <scope>NUCLEOTIDE SEQUENCE</scope>
    <source>
        <tissue evidence="1">Shoot tissue taken approximately 20 cm above the soil surface</tissue>
    </source>
</reference>
<reference evidence="1" key="1">
    <citation type="submission" date="2014-09" db="EMBL/GenBank/DDBJ databases">
        <authorList>
            <person name="Magalhaes I.L.F."/>
            <person name="Oliveira U."/>
            <person name="Santos F.R."/>
            <person name="Vidigal T.H.D.A."/>
            <person name="Brescovit A.D."/>
            <person name="Santos A.J."/>
        </authorList>
    </citation>
    <scope>NUCLEOTIDE SEQUENCE</scope>
    <source>
        <tissue evidence="1">Shoot tissue taken approximately 20 cm above the soil surface</tissue>
    </source>
</reference>
<dbReference type="EMBL" id="GBRH01282068">
    <property type="protein sequence ID" value="JAD15827.1"/>
    <property type="molecule type" value="Transcribed_RNA"/>
</dbReference>
<evidence type="ECO:0000313" key="1">
    <source>
        <dbReference type="EMBL" id="JAD15827.1"/>
    </source>
</evidence>